<evidence type="ECO:0000256" key="1">
    <source>
        <dbReference type="SAM" id="MobiDB-lite"/>
    </source>
</evidence>
<feature type="compositionally biased region" description="Polar residues" evidence="1">
    <location>
        <begin position="99"/>
        <end position="118"/>
    </location>
</feature>
<dbReference type="RefSeq" id="WP_190289761.1">
    <property type="nucleotide sequence ID" value="NZ_JABFCZ010000002.1"/>
</dbReference>
<dbReference type="Proteomes" id="UP000598467">
    <property type="component" value="Unassembled WGS sequence"/>
</dbReference>
<protein>
    <submittedName>
        <fullName evidence="2">Uncharacterized protein</fullName>
    </submittedName>
</protein>
<feature type="region of interest" description="Disordered" evidence="1">
    <location>
        <begin position="1"/>
        <end position="34"/>
    </location>
</feature>
<name>A0A926NVE0_9HYPH</name>
<reference evidence="2" key="1">
    <citation type="submission" date="2020-05" db="EMBL/GenBank/DDBJ databases">
        <title>Identification of trans-AT polyketide cluster in two marine bacteria, producers of a novel glutaramide-containing polyketide sesbanimide D and analogs.</title>
        <authorList>
            <person name="Kacar D."/>
            <person name="Rodriguez P."/>
            <person name="Canedo L."/>
            <person name="Gonzalez E."/>
            <person name="Galan B."/>
            <person name="De La Calle F."/>
            <person name="Garcia J.L."/>
        </authorList>
    </citation>
    <scope>NUCLEOTIDE SEQUENCE</scope>
    <source>
        <strain evidence="2">PHM038</strain>
    </source>
</reference>
<feature type="compositionally biased region" description="Basic and acidic residues" evidence="1">
    <location>
        <begin position="21"/>
        <end position="34"/>
    </location>
</feature>
<proteinExistence type="predicted"/>
<dbReference type="AlphaFoldDB" id="A0A926NVE0"/>
<sequence>MNTDRRTGCGKKTKSGKYLSPHRDEERIIKSERAPDSDLRRNIPCYANLIGTRPPRIGGAGKKVLKASRKLCHLPSDRYIVRASLGAVQRYGRHHSAPETKTGTAFQPSLSLNSVCPS</sequence>
<gene>
    <name evidence="2" type="ORF">HK439_02415</name>
</gene>
<accession>A0A926NVE0</accession>
<feature type="region of interest" description="Disordered" evidence="1">
    <location>
        <begin position="92"/>
        <end position="118"/>
    </location>
</feature>
<organism evidence="2 3">
    <name type="scientific">Roseibium aggregatum</name>
    <dbReference type="NCBI Taxonomy" id="187304"/>
    <lineage>
        <taxon>Bacteria</taxon>
        <taxon>Pseudomonadati</taxon>
        <taxon>Pseudomonadota</taxon>
        <taxon>Alphaproteobacteria</taxon>
        <taxon>Hyphomicrobiales</taxon>
        <taxon>Stappiaceae</taxon>
        <taxon>Roseibium</taxon>
    </lineage>
</organism>
<dbReference type="EMBL" id="JABFCZ010000002">
    <property type="protein sequence ID" value="MBD1545101.1"/>
    <property type="molecule type" value="Genomic_DNA"/>
</dbReference>
<evidence type="ECO:0000313" key="2">
    <source>
        <dbReference type="EMBL" id="MBD1545101.1"/>
    </source>
</evidence>
<comment type="caution">
    <text evidence="2">The sequence shown here is derived from an EMBL/GenBank/DDBJ whole genome shotgun (WGS) entry which is preliminary data.</text>
</comment>
<evidence type="ECO:0000313" key="3">
    <source>
        <dbReference type="Proteomes" id="UP000598467"/>
    </source>
</evidence>